<gene>
    <name evidence="5" type="ORF">SAMN02910418_01765</name>
</gene>
<sequence length="257" mass="28671">MTHDTSPPLPPTRRARRTAKRRRSAGDIITLVIGELLFTAGAFIGLFLLWQMWYTNFEASANNEQAVAVIEEKFQPRVEKTVEPEQRRTDLPPAAEPVGKNQGFATLYVPRWGSDYKVGIAEGLSYSEVLNHGLIGHYPQTSAIGEIGNAGLAAHRMTRGSVFQHIDTLQDGDEVIVETDKAWMVFKVKSHEIVLPDAGEVLYPVPHQPGVEATEAMLTLTTCHPLMSTRERYIVYTTLDYWIPRDAGMPEAILEAQ</sequence>
<keyword evidence="4" id="KW-0812">Transmembrane</keyword>
<keyword evidence="4" id="KW-1133">Transmembrane helix</keyword>
<dbReference type="Pfam" id="PF04203">
    <property type="entry name" value="Sortase"/>
    <property type="match status" value="1"/>
</dbReference>
<feature type="region of interest" description="Disordered" evidence="3">
    <location>
        <begin position="1"/>
        <end position="21"/>
    </location>
</feature>
<name>A0A1H4BSU2_9ACTO</name>
<dbReference type="Proteomes" id="UP000199288">
    <property type="component" value="Unassembled WGS sequence"/>
</dbReference>
<keyword evidence="6" id="KW-1185">Reference proteome</keyword>
<dbReference type="RefSeq" id="WP_092565039.1">
    <property type="nucleotide sequence ID" value="NZ_FNQV01000010.1"/>
</dbReference>
<dbReference type="AlphaFoldDB" id="A0A1H4BSU2"/>
<feature type="transmembrane region" description="Helical" evidence="4">
    <location>
        <begin position="28"/>
        <end position="53"/>
    </location>
</feature>
<dbReference type="GO" id="GO:0016787">
    <property type="term" value="F:hydrolase activity"/>
    <property type="evidence" value="ECO:0007669"/>
    <property type="project" value="UniProtKB-KW"/>
</dbReference>
<evidence type="ECO:0000256" key="1">
    <source>
        <dbReference type="ARBA" id="ARBA00022801"/>
    </source>
</evidence>
<dbReference type="NCBIfam" id="NF033747">
    <property type="entry name" value="class_E_sortase"/>
    <property type="match status" value="1"/>
</dbReference>
<dbReference type="SUPFAM" id="SSF63817">
    <property type="entry name" value="Sortase"/>
    <property type="match status" value="1"/>
</dbReference>
<feature type="active site" description="Acyl-thioester intermediate" evidence="2">
    <location>
        <position position="223"/>
    </location>
</feature>
<protein>
    <submittedName>
        <fullName evidence="5">Sortase A</fullName>
    </submittedName>
</protein>
<dbReference type="Gene3D" id="2.40.260.10">
    <property type="entry name" value="Sortase"/>
    <property type="match status" value="1"/>
</dbReference>
<evidence type="ECO:0000313" key="5">
    <source>
        <dbReference type="EMBL" id="SEA51178.1"/>
    </source>
</evidence>
<reference evidence="6" key="1">
    <citation type="submission" date="2016-10" db="EMBL/GenBank/DDBJ databases">
        <authorList>
            <person name="Varghese N."/>
            <person name="Submissions S."/>
        </authorList>
    </citation>
    <scope>NUCLEOTIDE SEQUENCE [LARGE SCALE GENOMIC DNA]</scope>
    <source>
        <strain evidence="6">KPR-1</strain>
    </source>
</reference>
<evidence type="ECO:0000313" key="6">
    <source>
        <dbReference type="Proteomes" id="UP000199288"/>
    </source>
</evidence>
<feature type="active site" description="Proton donor/acceptor" evidence="2">
    <location>
        <position position="155"/>
    </location>
</feature>
<accession>A0A1H4BSU2</accession>
<dbReference type="InterPro" id="IPR053465">
    <property type="entry name" value="Sortase_Class_E"/>
</dbReference>
<dbReference type="InterPro" id="IPR005754">
    <property type="entry name" value="Sortase"/>
</dbReference>
<evidence type="ECO:0000256" key="3">
    <source>
        <dbReference type="SAM" id="MobiDB-lite"/>
    </source>
</evidence>
<dbReference type="CDD" id="cd05830">
    <property type="entry name" value="Sortase_E"/>
    <property type="match status" value="1"/>
</dbReference>
<dbReference type="OrthoDB" id="5242879at2"/>
<proteinExistence type="predicted"/>
<dbReference type="NCBIfam" id="TIGR01076">
    <property type="entry name" value="sortase_fam"/>
    <property type="match status" value="1"/>
</dbReference>
<evidence type="ECO:0000256" key="2">
    <source>
        <dbReference type="PIRSR" id="PIRSR605754-1"/>
    </source>
</evidence>
<keyword evidence="1" id="KW-0378">Hydrolase</keyword>
<evidence type="ECO:0000256" key="4">
    <source>
        <dbReference type="SAM" id="Phobius"/>
    </source>
</evidence>
<dbReference type="InterPro" id="IPR023365">
    <property type="entry name" value="Sortase_dom-sf"/>
</dbReference>
<keyword evidence="4" id="KW-0472">Membrane</keyword>
<dbReference type="EMBL" id="FNQV01000010">
    <property type="protein sequence ID" value="SEA51178.1"/>
    <property type="molecule type" value="Genomic_DNA"/>
</dbReference>
<organism evidence="5 6">
    <name type="scientific">Bowdeniella nasicola</name>
    <dbReference type="NCBI Taxonomy" id="208480"/>
    <lineage>
        <taxon>Bacteria</taxon>
        <taxon>Bacillati</taxon>
        <taxon>Actinomycetota</taxon>
        <taxon>Actinomycetes</taxon>
        <taxon>Actinomycetales</taxon>
        <taxon>Actinomycetaceae</taxon>
        <taxon>Bowdeniella</taxon>
    </lineage>
</organism>
<dbReference type="InterPro" id="IPR042003">
    <property type="entry name" value="Sortase_E"/>
</dbReference>